<dbReference type="Proteomes" id="UP000184310">
    <property type="component" value="Unassembled WGS sequence"/>
</dbReference>
<accession>A0A1M6SLY4</accession>
<dbReference type="CDD" id="cd06261">
    <property type="entry name" value="TM_PBP2"/>
    <property type="match status" value="1"/>
</dbReference>
<evidence type="ECO:0000259" key="8">
    <source>
        <dbReference type="PROSITE" id="PS50928"/>
    </source>
</evidence>
<comment type="similarity">
    <text evidence="7">Belongs to the binding-protein-dependent transport system permease family.</text>
</comment>
<sequence length="267" mass="29799">MIKVKAVEINTIRKRNIIFLISLTFLAFLTVLAMNLTDYDPAKAIVSVPKALIWMFTGFIPNKDSLAKLPDIISKMIETIFLSITATTTASIFSLIFSLFGSETTKINNILTVVVRFIASIFRNVPDVVWSMILLFSFGQNILTGYFALFFVTFGTLTRAFIEAIDESSYEVVEALQTTGASYFQVVAQGVIPSTFPQILSWILFMIETNIRSSALIGLLTGTGIGFLFNIYYKTMQYNIAGLVVIAMIISVLIIETLSNYIRRVIL</sequence>
<keyword evidence="4 7" id="KW-0812">Transmembrane</keyword>
<keyword evidence="10" id="KW-1185">Reference proteome</keyword>
<evidence type="ECO:0000256" key="3">
    <source>
        <dbReference type="ARBA" id="ARBA00022475"/>
    </source>
</evidence>
<dbReference type="Gene3D" id="1.10.3720.10">
    <property type="entry name" value="MetI-like"/>
    <property type="match status" value="1"/>
</dbReference>
<evidence type="ECO:0000313" key="9">
    <source>
        <dbReference type="EMBL" id="SHK45588.1"/>
    </source>
</evidence>
<dbReference type="RefSeq" id="WP_084109025.1">
    <property type="nucleotide sequence ID" value="NZ_FQZB01000017.1"/>
</dbReference>
<dbReference type="InterPro" id="IPR035906">
    <property type="entry name" value="MetI-like_sf"/>
</dbReference>
<dbReference type="PROSITE" id="PS50928">
    <property type="entry name" value="ABC_TM1"/>
    <property type="match status" value="1"/>
</dbReference>
<feature type="transmembrane region" description="Helical" evidence="7">
    <location>
        <begin position="239"/>
        <end position="262"/>
    </location>
</feature>
<name>A0A1M6SLY4_9CLOT</name>
<dbReference type="Pfam" id="PF00528">
    <property type="entry name" value="BPD_transp_1"/>
    <property type="match status" value="1"/>
</dbReference>
<dbReference type="EMBL" id="FQZB01000017">
    <property type="protein sequence ID" value="SHK45588.1"/>
    <property type="molecule type" value="Genomic_DNA"/>
</dbReference>
<keyword evidence="2 7" id="KW-0813">Transport</keyword>
<organism evidence="9 10">
    <name type="scientific">Clostridium cavendishii DSM 21758</name>
    <dbReference type="NCBI Taxonomy" id="1121302"/>
    <lineage>
        <taxon>Bacteria</taxon>
        <taxon>Bacillati</taxon>
        <taxon>Bacillota</taxon>
        <taxon>Clostridia</taxon>
        <taxon>Eubacteriales</taxon>
        <taxon>Clostridiaceae</taxon>
        <taxon>Clostridium</taxon>
    </lineage>
</organism>
<dbReference type="PANTHER" id="PTHR30043">
    <property type="entry name" value="PHOSPHONATES TRANSPORT SYSTEM PERMEASE PROTEIN"/>
    <property type="match status" value="1"/>
</dbReference>
<gene>
    <name evidence="9" type="ORF">SAMN02745163_03844</name>
</gene>
<evidence type="ECO:0000256" key="2">
    <source>
        <dbReference type="ARBA" id="ARBA00022448"/>
    </source>
</evidence>
<evidence type="ECO:0000256" key="7">
    <source>
        <dbReference type="RuleBase" id="RU363032"/>
    </source>
</evidence>
<comment type="subcellular location">
    <subcellularLocation>
        <location evidence="1 7">Cell membrane</location>
        <topology evidence="1 7">Multi-pass membrane protein</topology>
    </subcellularLocation>
</comment>
<evidence type="ECO:0000256" key="4">
    <source>
        <dbReference type="ARBA" id="ARBA00022692"/>
    </source>
</evidence>
<dbReference type="GO" id="GO:0055085">
    <property type="term" value="P:transmembrane transport"/>
    <property type="evidence" value="ECO:0007669"/>
    <property type="project" value="InterPro"/>
</dbReference>
<protein>
    <submittedName>
        <fullName evidence="9">Phosphonate transport system permease protein</fullName>
    </submittedName>
</protein>
<keyword evidence="6 7" id="KW-0472">Membrane</keyword>
<feature type="transmembrane region" description="Helical" evidence="7">
    <location>
        <begin position="16"/>
        <end position="36"/>
    </location>
</feature>
<evidence type="ECO:0000256" key="6">
    <source>
        <dbReference type="ARBA" id="ARBA00023136"/>
    </source>
</evidence>
<proteinExistence type="inferred from homology"/>
<evidence type="ECO:0000256" key="1">
    <source>
        <dbReference type="ARBA" id="ARBA00004651"/>
    </source>
</evidence>
<feature type="domain" description="ABC transmembrane type-1" evidence="8">
    <location>
        <begin position="76"/>
        <end position="259"/>
    </location>
</feature>
<feature type="transmembrane region" description="Helical" evidence="7">
    <location>
        <begin position="214"/>
        <end position="233"/>
    </location>
</feature>
<dbReference type="STRING" id="1121302.SAMN02745163_03844"/>
<dbReference type="InterPro" id="IPR000515">
    <property type="entry name" value="MetI-like"/>
</dbReference>
<evidence type="ECO:0000256" key="5">
    <source>
        <dbReference type="ARBA" id="ARBA00022989"/>
    </source>
</evidence>
<dbReference type="SUPFAM" id="SSF161098">
    <property type="entry name" value="MetI-like"/>
    <property type="match status" value="1"/>
</dbReference>
<keyword evidence="5 7" id="KW-1133">Transmembrane helix</keyword>
<feature type="transmembrane region" description="Helical" evidence="7">
    <location>
        <begin position="80"/>
        <end position="101"/>
    </location>
</feature>
<dbReference type="PANTHER" id="PTHR30043:SF1">
    <property type="entry name" value="ABC TRANSPORT SYSTEM PERMEASE PROTEIN P69"/>
    <property type="match status" value="1"/>
</dbReference>
<reference evidence="9 10" key="1">
    <citation type="submission" date="2016-11" db="EMBL/GenBank/DDBJ databases">
        <authorList>
            <person name="Jaros S."/>
            <person name="Januszkiewicz K."/>
            <person name="Wedrychowicz H."/>
        </authorList>
    </citation>
    <scope>NUCLEOTIDE SEQUENCE [LARGE SCALE GENOMIC DNA]</scope>
    <source>
        <strain evidence="9 10">DSM 21758</strain>
    </source>
</reference>
<dbReference type="GO" id="GO:0005886">
    <property type="term" value="C:plasma membrane"/>
    <property type="evidence" value="ECO:0007669"/>
    <property type="project" value="UniProtKB-SubCell"/>
</dbReference>
<keyword evidence="3" id="KW-1003">Cell membrane</keyword>
<dbReference type="AlphaFoldDB" id="A0A1M6SLY4"/>
<evidence type="ECO:0000313" key="10">
    <source>
        <dbReference type="Proteomes" id="UP000184310"/>
    </source>
</evidence>
<dbReference type="OrthoDB" id="358217at2"/>